<dbReference type="STRING" id="400055.SAMN04490243_1613"/>
<organism evidence="6 7">
    <name type="scientific">Robiginitalea myxolifaciens</name>
    <dbReference type="NCBI Taxonomy" id="400055"/>
    <lineage>
        <taxon>Bacteria</taxon>
        <taxon>Pseudomonadati</taxon>
        <taxon>Bacteroidota</taxon>
        <taxon>Flavobacteriia</taxon>
        <taxon>Flavobacteriales</taxon>
        <taxon>Flavobacteriaceae</taxon>
        <taxon>Robiginitalea</taxon>
    </lineage>
</organism>
<dbReference type="CDD" id="cd06170">
    <property type="entry name" value="LuxR_C_like"/>
    <property type="match status" value="1"/>
</dbReference>
<dbReference type="SUPFAM" id="SSF46894">
    <property type="entry name" value="C-terminal effector domain of the bipartite response regulators"/>
    <property type="match status" value="1"/>
</dbReference>
<dbReference type="GO" id="GO:0003677">
    <property type="term" value="F:DNA binding"/>
    <property type="evidence" value="ECO:0007669"/>
    <property type="project" value="UniProtKB-KW"/>
</dbReference>
<keyword evidence="7" id="KW-1185">Reference proteome</keyword>
<feature type="domain" description="HTH luxR-type" evidence="5">
    <location>
        <begin position="289"/>
        <end position="352"/>
    </location>
</feature>
<proteinExistence type="predicted"/>
<feature type="transmembrane region" description="Helical" evidence="4">
    <location>
        <begin position="257"/>
        <end position="279"/>
    </location>
</feature>
<keyword evidence="1" id="KW-0805">Transcription regulation</keyword>
<keyword evidence="4" id="KW-0472">Membrane</keyword>
<name>A0A1I6GDJ9_9FLAO</name>
<evidence type="ECO:0000256" key="3">
    <source>
        <dbReference type="ARBA" id="ARBA00023163"/>
    </source>
</evidence>
<accession>A0A1I6GDJ9</accession>
<dbReference type="Proteomes" id="UP000199534">
    <property type="component" value="Unassembled WGS sequence"/>
</dbReference>
<dbReference type="RefSeq" id="WP_092981978.1">
    <property type="nucleotide sequence ID" value="NZ_FOYQ01000001.1"/>
</dbReference>
<keyword evidence="3" id="KW-0804">Transcription</keyword>
<keyword evidence="4" id="KW-1133">Transmembrane helix</keyword>
<dbReference type="InterPro" id="IPR036388">
    <property type="entry name" value="WH-like_DNA-bd_sf"/>
</dbReference>
<dbReference type="PROSITE" id="PS50043">
    <property type="entry name" value="HTH_LUXR_2"/>
    <property type="match status" value="1"/>
</dbReference>
<dbReference type="PROSITE" id="PS51257">
    <property type="entry name" value="PROKAR_LIPOPROTEIN"/>
    <property type="match status" value="1"/>
</dbReference>
<evidence type="ECO:0000313" key="6">
    <source>
        <dbReference type="EMBL" id="SFR40157.1"/>
    </source>
</evidence>
<evidence type="ECO:0000256" key="4">
    <source>
        <dbReference type="SAM" id="Phobius"/>
    </source>
</evidence>
<evidence type="ECO:0000256" key="1">
    <source>
        <dbReference type="ARBA" id="ARBA00023015"/>
    </source>
</evidence>
<evidence type="ECO:0000256" key="2">
    <source>
        <dbReference type="ARBA" id="ARBA00023125"/>
    </source>
</evidence>
<dbReference type="PANTHER" id="PTHR44688">
    <property type="entry name" value="DNA-BINDING TRANSCRIPTIONAL ACTIVATOR DEVR_DOSR"/>
    <property type="match status" value="1"/>
</dbReference>
<keyword evidence="4" id="KW-0812">Transmembrane</keyword>
<dbReference type="EMBL" id="FOYQ01000001">
    <property type="protein sequence ID" value="SFR40157.1"/>
    <property type="molecule type" value="Genomic_DNA"/>
</dbReference>
<dbReference type="Pfam" id="PF00196">
    <property type="entry name" value="GerE"/>
    <property type="match status" value="1"/>
</dbReference>
<dbReference type="PANTHER" id="PTHR44688:SF16">
    <property type="entry name" value="DNA-BINDING TRANSCRIPTIONAL ACTIVATOR DEVR_DOSR"/>
    <property type="match status" value="1"/>
</dbReference>
<reference evidence="6 7" key="1">
    <citation type="submission" date="2016-10" db="EMBL/GenBank/DDBJ databases">
        <authorList>
            <person name="de Groot N.N."/>
        </authorList>
    </citation>
    <scope>NUCLEOTIDE SEQUENCE [LARGE SCALE GENOMIC DNA]</scope>
    <source>
        <strain evidence="6 7">DSM 21019</strain>
    </source>
</reference>
<gene>
    <name evidence="6" type="ORF">SAMN04490243_1613</name>
</gene>
<evidence type="ECO:0000259" key="5">
    <source>
        <dbReference type="PROSITE" id="PS50043"/>
    </source>
</evidence>
<evidence type="ECO:0000313" key="7">
    <source>
        <dbReference type="Proteomes" id="UP000199534"/>
    </source>
</evidence>
<dbReference type="Gene3D" id="1.10.10.10">
    <property type="entry name" value="Winged helix-like DNA-binding domain superfamily/Winged helix DNA-binding domain"/>
    <property type="match status" value="1"/>
</dbReference>
<keyword evidence="2" id="KW-0238">DNA-binding</keyword>
<dbReference type="GO" id="GO:0006355">
    <property type="term" value="P:regulation of DNA-templated transcription"/>
    <property type="evidence" value="ECO:0007669"/>
    <property type="project" value="InterPro"/>
</dbReference>
<dbReference type="AlphaFoldDB" id="A0A1I6GDJ9"/>
<sequence length="352" mass="39781">MTIGKNILLLGLWLSCGVLHAQYYFAGELGAENANKEVYLSLIEDFRKSSRPYADQFVSRTRSDSLGRFEFRGNMLNISNRIYSIHLDGCASESLENGHSATQCDQIQSINFIASNQDTLYFPSSFAGQIFCTIEAANPNAADLLSVEEERLFMAQDFAEVQSPASLKLRSEHWYDKWKAMGLASGEPLTELYIYTFLSERSSLTREHYLDKLQTDTYFQGLLERLQLKYPEASFTELYARELQADQAMLMGDADLLPWPTLLLAGLLLLSLLLNAGLYRGLRKAKTNSTPITDKLTSQERRIAEAILSDATNKEIAQQLFISHSTVKTHINNLYSKVGVSNREELKKQLKL</sequence>
<dbReference type="InterPro" id="IPR016032">
    <property type="entry name" value="Sig_transdc_resp-reg_C-effctor"/>
</dbReference>
<dbReference type="PROSITE" id="PS00622">
    <property type="entry name" value="HTH_LUXR_1"/>
    <property type="match status" value="1"/>
</dbReference>
<protein>
    <submittedName>
        <fullName evidence="6">Regulatory protein, luxR family</fullName>
    </submittedName>
</protein>
<dbReference type="PRINTS" id="PR00038">
    <property type="entry name" value="HTHLUXR"/>
</dbReference>
<dbReference type="SMART" id="SM00421">
    <property type="entry name" value="HTH_LUXR"/>
    <property type="match status" value="1"/>
</dbReference>
<dbReference type="InterPro" id="IPR000792">
    <property type="entry name" value="Tscrpt_reg_LuxR_C"/>
</dbReference>